<dbReference type="InterPro" id="IPR011008">
    <property type="entry name" value="Dimeric_a/b-barrel"/>
</dbReference>
<dbReference type="Ensembl" id="ENSEBUT00000021592.1">
    <property type="protein sequence ID" value="ENSEBUP00000021015.1"/>
    <property type="gene ID" value="ENSEBUG00000012980.1"/>
</dbReference>
<dbReference type="Proteomes" id="UP000694388">
    <property type="component" value="Unplaced"/>
</dbReference>
<dbReference type="Ensembl" id="ENSEBUT00000021582.1">
    <property type="protein sequence ID" value="ENSEBUP00000021006.1"/>
    <property type="gene ID" value="ENSEBUG00000012980.1"/>
</dbReference>
<evidence type="ECO:0000256" key="2">
    <source>
        <dbReference type="SAM" id="SignalP"/>
    </source>
</evidence>
<keyword evidence="5" id="KW-1185">Reference proteome</keyword>
<keyword evidence="2" id="KW-0732">Signal</keyword>
<proteinExistence type="inferred from homology"/>
<feature type="chain" id="PRO_5044680564" evidence="2">
    <location>
        <begin position="27"/>
        <end position="223"/>
    </location>
</feature>
<dbReference type="InterPro" id="IPR051557">
    <property type="entry name" value="NipSnap_domain"/>
</dbReference>
<dbReference type="GeneTree" id="ENSGT00950000183018"/>
<protein>
    <submittedName>
        <fullName evidence="4">Nipsnap homolog 1 (C. elegans)</fullName>
    </submittedName>
</protein>
<reference evidence="4" key="1">
    <citation type="submission" date="2025-05" db="UniProtKB">
        <authorList>
            <consortium name="Ensembl"/>
        </authorList>
    </citation>
    <scope>IDENTIFICATION</scope>
</reference>
<feature type="signal peptide" evidence="2">
    <location>
        <begin position="1"/>
        <end position="26"/>
    </location>
</feature>
<name>A0A8C4QVY3_EPTBU</name>
<sequence length="223" mass="25475">MAAPVVACRWIHRVLLVGLAEPGGRGVVRRWLGTSAPAPGRAKPGWLRTLLPPTVDSRTDTHSNLLSKTESSNLYKLQMHLWHYSGGYPSLTMVMNTLKGSQEFAEFRKKRSAMLISRKNQLLLEFSFWNEPQPRAGPNIYELRSYHLKPGTLIEWGNNWARAIRYRQDDDEPVGGFFSQIGELNVVHHLWGMAYNWTTVSMVAVHHYLLEKGFVAIIDYPNF</sequence>
<dbReference type="SUPFAM" id="SSF54909">
    <property type="entry name" value="Dimeric alpha+beta barrel"/>
    <property type="match status" value="2"/>
</dbReference>
<dbReference type="AlphaFoldDB" id="A0A8C4QVY3"/>
<evidence type="ECO:0000256" key="1">
    <source>
        <dbReference type="ARBA" id="ARBA00005291"/>
    </source>
</evidence>
<dbReference type="GO" id="GO:0005739">
    <property type="term" value="C:mitochondrion"/>
    <property type="evidence" value="ECO:0007669"/>
    <property type="project" value="TreeGrafter"/>
</dbReference>
<evidence type="ECO:0000313" key="5">
    <source>
        <dbReference type="Proteomes" id="UP000694388"/>
    </source>
</evidence>
<dbReference type="PANTHER" id="PTHR21017:SF17">
    <property type="entry name" value="PROTEIN NIPSNAP"/>
    <property type="match status" value="1"/>
</dbReference>
<dbReference type="Ensembl" id="ENSEBUT00000021574.1">
    <property type="protein sequence ID" value="ENSEBUP00000020998.1"/>
    <property type="gene ID" value="ENSEBUG00000012980.1"/>
</dbReference>
<dbReference type="Gene3D" id="3.30.70.100">
    <property type="match status" value="1"/>
</dbReference>
<dbReference type="Pfam" id="PF07978">
    <property type="entry name" value="NIPSNAP"/>
    <property type="match status" value="1"/>
</dbReference>
<evidence type="ECO:0000259" key="3">
    <source>
        <dbReference type="Pfam" id="PF07978"/>
    </source>
</evidence>
<feature type="domain" description="NIPSNAP" evidence="3">
    <location>
        <begin position="141"/>
        <end position="192"/>
    </location>
</feature>
<organism evidence="4 5">
    <name type="scientific">Eptatretus burgeri</name>
    <name type="common">Inshore hagfish</name>
    <dbReference type="NCBI Taxonomy" id="7764"/>
    <lineage>
        <taxon>Eukaryota</taxon>
        <taxon>Metazoa</taxon>
        <taxon>Chordata</taxon>
        <taxon>Craniata</taxon>
        <taxon>Vertebrata</taxon>
        <taxon>Cyclostomata</taxon>
        <taxon>Myxini</taxon>
        <taxon>Myxiniformes</taxon>
        <taxon>Myxinidae</taxon>
        <taxon>Eptatretinae</taxon>
        <taxon>Eptatretus</taxon>
    </lineage>
</organism>
<comment type="similarity">
    <text evidence="1">Belongs to the NipSnap family.</text>
</comment>
<dbReference type="InterPro" id="IPR012577">
    <property type="entry name" value="NIPSNAP"/>
</dbReference>
<dbReference type="GO" id="GO:0000423">
    <property type="term" value="P:mitophagy"/>
    <property type="evidence" value="ECO:0007669"/>
    <property type="project" value="UniProtKB-ARBA"/>
</dbReference>
<accession>A0A8C4QVY3</accession>
<evidence type="ECO:0000313" key="4">
    <source>
        <dbReference type="Ensembl" id="ENSEBUP00000020998.1"/>
    </source>
</evidence>
<dbReference type="PANTHER" id="PTHR21017">
    <property type="entry name" value="NIPSNAP-RELATED"/>
    <property type="match status" value="1"/>
</dbReference>